<reference evidence="1 2" key="1">
    <citation type="submission" date="2021-12" db="EMBL/GenBank/DDBJ databases">
        <title>Genome sequence of Kibdelosporangium philippinense ATCC 49844.</title>
        <authorList>
            <person name="Fedorov E.A."/>
            <person name="Omeragic M."/>
            <person name="Shalygina K.F."/>
            <person name="Maclea K.S."/>
        </authorList>
    </citation>
    <scope>NUCLEOTIDE SEQUENCE [LARGE SCALE GENOMIC DNA]</scope>
    <source>
        <strain evidence="1 2">ATCC 49844</strain>
    </source>
</reference>
<keyword evidence="2" id="KW-1185">Reference proteome</keyword>
<evidence type="ECO:0000313" key="2">
    <source>
        <dbReference type="Proteomes" id="UP001521150"/>
    </source>
</evidence>
<accession>A0ABS8ZQF6</accession>
<gene>
    <name evidence="1" type="ORF">LWC34_45165</name>
</gene>
<proteinExistence type="predicted"/>
<dbReference type="RefSeq" id="WP_233731441.1">
    <property type="nucleotide sequence ID" value="NZ_JAJVCN010000004.1"/>
</dbReference>
<evidence type="ECO:0000313" key="1">
    <source>
        <dbReference type="EMBL" id="MCE7009950.1"/>
    </source>
</evidence>
<name>A0ABS8ZQF6_9PSEU</name>
<protein>
    <submittedName>
        <fullName evidence="1">Uncharacterized protein</fullName>
    </submittedName>
</protein>
<dbReference type="EMBL" id="JAJVCN010000004">
    <property type="protein sequence ID" value="MCE7009950.1"/>
    <property type="molecule type" value="Genomic_DNA"/>
</dbReference>
<comment type="caution">
    <text evidence="1">The sequence shown here is derived from an EMBL/GenBank/DDBJ whole genome shotgun (WGS) entry which is preliminary data.</text>
</comment>
<organism evidence="1 2">
    <name type="scientific">Kibdelosporangium philippinense</name>
    <dbReference type="NCBI Taxonomy" id="211113"/>
    <lineage>
        <taxon>Bacteria</taxon>
        <taxon>Bacillati</taxon>
        <taxon>Actinomycetota</taxon>
        <taxon>Actinomycetes</taxon>
        <taxon>Pseudonocardiales</taxon>
        <taxon>Pseudonocardiaceae</taxon>
        <taxon>Kibdelosporangium</taxon>
    </lineage>
</organism>
<dbReference type="Proteomes" id="UP001521150">
    <property type="component" value="Unassembled WGS sequence"/>
</dbReference>
<sequence length="97" mass="10602">MSTAELVLWGTNPNSSVFYAARVHVVSPDYPWAALCGLPVELVWQQRPATPHHQCPECCLIAIAWFFPASDQQSPLHSFINSTDAALALQNTLPQAG</sequence>